<dbReference type="AlphaFoldDB" id="A0AA35RIY0"/>
<protein>
    <submittedName>
        <fullName evidence="1">Uncharacterized protein ORF91</fullName>
    </submittedName>
</protein>
<sequence length="161" mass="18545">QVLRIFTESSISLSRCWRQRGSRCAIRAGRNLPDKEFRYLRTVIVTAAVYRGFGLRLSPRPLTFRHRAGVRPYTSRCRFAESCVFSKQSPPPALCPPRPVARTQGPLLPKLRGQFCRVPSTPFSQAPRYALPVHLCRFGVRSIRWCCFLERPRLPRQSDKS</sequence>
<organism evidence="1 2">
    <name type="scientific">Geodia barretti</name>
    <name type="common">Barrett's horny sponge</name>
    <dbReference type="NCBI Taxonomy" id="519541"/>
    <lineage>
        <taxon>Eukaryota</taxon>
        <taxon>Metazoa</taxon>
        <taxon>Porifera</taxon>
        <taxon>Demospongiae</taxon>
        <taxon>Heteroscleromorpha</taxon>
        <taxon>Tetractinellida</taxon>
        <taxon>Astrophorina</taxon>
        <taxon>Geodiidae</taxon>
        <taxon>Geodia</taxon>
    </lineage>
</organism>
<name>A0AA35RIY0_GEOBA</name>
<dbReference type="AntiFam" id="ANF00025">
    <property type="entry name" value="Antisense to 23S rRNA"/>
</dbReference>
<evidence type="ECO:0000313" key="2">
    <source>
        <dbReference type="Proteomes" id="UP001174909"/>
    </source>
</evidence>
<proteinExistence type="predicted"/>
<dbReference type="Proteomes" id="UP001174909">
    <property type="component" value="Unassembled WGS sequence"/>
</dbReference>
<evidence type="ECO:0000313" key="1">
    <source>
        <dbReference type="EMBL" id="CAI8012380.1"/>
    </source>
</evidence>
<gene>
    <name evidence="1" type="ORF">GBAR_LOCUS7935</name>
</gene>
<dbReference type="EMBL" id="CASHTH010001179">
    <property type="protein sequence ID" value="CAI8012380.1"/>
    <property type="molecule type" value="Genomic_DNA"/>
</dbReference>
<keyword evidence="2" id="KW-1185">Reference proteome</keyword>
<accession>A0AA35RIY0</accession>
<comment type="caution">
    <text evidence="1">The sequence shown here is derived from an EMBL/GenBank/DDBJ whole genome shotgun (WGS) entry which is preliminary data.</text>
</comment>
<reference evidence="1" key="1">
    <citation type="submission" date="2023-03" db="EMBL/GenBank/DDBJ databases">
        <authorList>
            <person name="Steffen K."/>
            <person name="Cardenas P."/>
        </authorList>
    </citation>
    <scope>NUCLEOTIDE SEQUENCE</scope>
</reference>
<feature type="non-terminal residue" evidence="1">
    <location>
        <position position="1"/>
    </location>
</feature>